<protein>
    <submittedName>
        <fullName evidence="1">Uncharacterized protein</fullName>
    </submittedName>
</protein>
<organism evidence="1 2">
    <name type="scientific">Methylorubrum extorquens</name>
    <name type="common">Methylobacterium dichloromethanicum</name>
    <name type="synonym">Methylobacterium extorquens</name>
    <dbReference type="NCBI Taxonomy" id="408"/>
    <lineage>
        <taxon>Bacteria</taxon>
        <taxon>Pseudomonadati</taxon>
        <taxon>Pseudomonadota</taxon>
        <taxon>Alphaproteobacteria</taxon>
        <taxon>Hyphomicrobiales</taxon>
        <taxon>Methylobacteriaceae</taxon>
        <taxon>Methylorubrum</taxon>
    </lineage>
</organism>
<accession>A0A2N9AQ02</accession>
<reference evidence="2" key="1">
    <citation type="submission" date="2017-10" db="EMBL/GenBank/DDBJ databases">
        <authorList>
            <person name="Regsiter A."/>
            <person name="William W."/>
        </authorList>
    </citation>
    <scope>NUCLEOTIDE SEQUENCE [LARGE SCALE GENOMIC DNA]</scope>
</reference>
<gene>
    <name evidence="1" type="ORF">TK0001_2832</name>
</gene>
<dbReference type="AlphaFoldDB" id="A0A2N9AQ02"/>
<dbReference type="EMBL" id="LT962688">
    <property type="protein sequence ID" value="SOR29434.1"/>
    <property type="molecule type" value="Genomic_DNA"/>
</dbReference>
<proteinExistence type="predicted"/>
<name>A0A2N9AQ02_METEX</name>
<dbReference type="Proteomes" id="UP000233769">
    <property type="component" value="Chromosome tk0001"/>
</dbReference>
<evidence type="ECO:0000313" key="2">
    <source>
        <dbReference type="Proteomes" id="UP000233769"/>
    </source>
</evidence>
<evidence type="ECO:0000313" key="1">
    <source>
        <dbReference type="EMBL" id="SOR29434.1"/>
    </source>
</evidence>
<sequence length="39" mass="4229">MGRIRSPDPTAAQDRAVAATLCVLVFLECLTLIASLIWL</sequence>